<name>A0A4R2J673_9PSEU</name>
<feature type="transmembrane region" description="Helical" evidence="2">
    <location>
        <begin position="417"/>
        <end position="436"/>
    </location>
</feature>
<dbReference type="OrthoDB" id="4222977at2"/>
<keyword evidence="2" id="KW-1133">Transmembrane helix</keyword>
<dbReference type="EMBL" id="SLWS01000013">
    <property type="protein sequence ID" value="TCO50655.1"/>
    <property type="molecule type" value="Genomic_DNA"/>
</dbReference>
<comment type="caution">
    <text evidence="4">The sequence shown here is derived from an EMBL/GenBank/DDBJ whole genome shotgun (WGS) entry which is preliminary data.</text>
</comment>
<gene>
    <name evidence="4" type="ORF">EV192_11332</name>
</gene>
<sequence>MTDPTTAGLREIAGPQLYRRNAFRITGLDTDADRRAVRHRQQKVVLALEAGVDIDLDVPVELDEMRAAFERILGDPRRRLVDEMFWLWKTANASCGCPKTLHLAHDKAVRAHSAALDREVAGLTLQDQDEVEKLWAEASSMWSRVLRHDSFWHHVSHRIAVLDDKQLDESVIGVLREELPMTLVKPMIRLVAGSPTERTWLAGSVRGWPVPSGAVDDLWEEAAEPLYAELRAELTEAAEQLTAGEPVQAGTAGMAIVPRLDRLETLVPAARHRRTVSVRNDISLLLNNCATVYMEQVGPVADEQARLWLRTAGELSADPQGKAMIEHNLTTLDDMMTVFRTIRERVDELVGMGRNDLAWRMLRDARRRLGAAPGVDEIDKMLADLGDRRAKARLAAPTRPTRVTFQRPSRMSAVTRIAAALLFWGLVGLSVFLIFFNGSGDSDAGGTVVSTTPPTPSGADTGGTPVNVPDPVDPVPVRVYSERIADNSAVGTCIATKDAWAGDKTKVASVPCRQSHWGEILGYVSLGPAPSPYPGTDQTEALAHYQCASARTQQGLTQSDYIVDFAYPGPQDWNAGGKAYENYATCVIHRKDNLVMPFRQVTDTSRTDRNFAVTMDMYAGAIYADPPIGVCPQDKQSYDKDRHAVAIVDCTRPHWGQILGYPVLYQADKDPWPGDTAVYAAASDACLKIQRDHGLNVDSWHSNVTWPGQDAWTNAASDKRIYAVCTVSLTDESPLFAPVN</sequence>
<evidence type="ECO:0000313" key="5">
    <source>
        <dbReference type="Proteomes" id="UP000295680"/>
    </source>
</evidence>
<accession>A0A4R2J673</accession>
<reference evidence="4 5" key="1">
    <citation type="submission" date="2019-03" db="EMBL/GenBank/DDBJ databases">
        <title>Genomic Encyclopedia of Type Strains, Phase IV (KMG-IV): sequencing the most valuable type-strain genomes for metagenomic binning, comparative biology and taxonomic classification.</title>
        <authorList>
            <person name="Goeker M."/>
        </authorList>
    </citation>
    <scope>NUCLEOTIDE SEQUENCE [LARGE SCALE GENOMIC DNA]</scope>
    <source>
        <strain evidence="4 5">DSM 45934</strain>
    </source>
</reference>
<feature type="region of interest" description="Disordered" evidence="1">
    <location>
        <begin position="444"/>
        <end position="472"/>
    </location>
</feature>
<evidence type="ECO:0000256" key="1">
    <source>
        <dbReference type="SAM" id="MobiDB-lite"/>
    </source>
</evidence>
<dbReference type="RefSeq" id="WP_132124623.1">
    <property type="nucleotide sequence ID" value="NZ_SLWS01000013.1"/>
</dbReference>
<keyword evidence="5" id="KW-1185">Reference proteome</keyword>
<dbReference type="AlphaFoldDB" id="A0A4R2J673"/>
<protein>
    <submittedName>
        <fullName evidence="4">Putative regulator of septum formation</fullName>
    </submittedName>
</protein>
<evidence type="ECO:0000259" key="3">
    <source>
        <dbReference type="Pfam" id="PF13845"/>
    </source>
</evidence>
<evidence type="ECO:0000256" key="2">
    <source>
        <dbReference type="SAM" id="Phobius"/>
    </source>
</evidence>
<proteinExistence type="predicted"/>
<dbReference type="Proteomes" id="UP000295680">
    <property type="component" value="Unassembled WGS sequence"/>
</dbReference>
<feature type="domain" description="Septum formation-related" evidence="3">
    <location>
        <begin position="487"/>
        <end position="578"/>
    </location>
</feature>
<organism evidence="4 5">
    <name type="scientific">Actinocrispum wychmicini</name>
    <dbReference type="NCBI Taxonomy" id="1213861"/>
    <lineage>
        <taxon>Bacteria</taxon>
        <taxon>Bacillati</taxon>
        <taxon>Actinomycetota</taxon>
        <taxon>Actinomycetes</taxon>
        <taxon>Pseudonocardiales</taxon>
        <taxon>Pseudonocardiaceae</taxon>
        <taxon>Actinocrispum</taxon>
    </lineage>
</organism>
<keyword evidence="2" id="KW-0812">Transmembrane</keyword>
<evidence type="ECO:0000313" key="4">
    <source>
        <dbReference type="EMBL" id="TCO50655.1"/>
    </source>
</evidence>
<keyword evidence="2" id="KW-0472">Membrane</keyword>
<dbReference type="InterPro" id="IPR026004">
    <property type="entry name" value="Septum_form"/>
</dbReference>
<dbReference type="Pfam" id="PF13845">
    <property type="entry name" value="Septum_form"/>
    <property type="match status" value="1"/>
</dbReference>